<dbReference type="InterPro" id="IPR000073">
    <property type="entry name" value="AB_hydrolase_1"/>
</dbReference>
<dbReference type="RefSeq" id="WP_142709408.1">
    <property type="nucleotide sequence ID" value="NZ_VIRS01000046.1"/>
</dbReference>
<dbReference type="Pfam" id="PF12697">
    <property type="entry name" value="Abhydrolase_6"/>
    <property type="match status" value="1"/>
</dbReference>
<dbReference type="SUPFAM" id="SSF53474">
    <property type="entry name" value="alpha/beta-Hydrolases"/>
    <property type="match status" value="1"/>
</dbReference>
<dbReference type="GO" id="GO:0016787">
    <property type="term" value="F:hydrolase activity"/>
    <property type="evidence" value="ECO:0007669"/>
    <property type="project" value="UniProtKB-KW"/>
</dbReference>
<dbReference type="PANTHER" id="PTHR43194">
    <property type="entry name" value="HYDROLASE ALPHA/BETA FOLD FAMILY"/>
    <property type="match status" value="1"/>
</dbReference>
<proteinExistence type="predicted"/>
<dbReference type="AlphaFoldDB" id="A0A545AFP8"/>
<dbReference type="Proteomes" id="UP000317982">
    <property type="component" value="Unassembled WGS sequence"/>
</dbReference>
<sequence length="266" mass="28450">MDTVTSADGTRIAFDRYGSGPALILVGGASQHRAIDPGTGDLARLLAEDLTVYHYDRRGRGDSGLSWEPYRPEREIEDIAALIEHAGGNAALYGMSSGAALALDAAARRPAVTKVAVYEPPFIVDDSRTPIRTDLQPRLERLILTEQRDGAVELFLTEAAGVPPEAVEGLKRTPHWAALEAVSHTYPYDIALLEGTQTGAPLSPHRWAAVTVPVLVVDGGASPDWMHAGADALAAVLLDATRETLDGQTHDVDAKALAPSLRRFFT</sequence>
<keyword evidence="2" id="KW-0378">Hydrolase</keyword>
<accession>A0A545AFP8</accession>
<dbReference type="InterPro" id="IPR050228">
    <property type="entry name" value="Carboxylesterase_BioH"/>
</dbReference>
<reference evidence="2 3" key="1">
    <citation type="submission" date="2019-07" db="EMBL/GenBank/DDBJ databases">
        <title>Cryptosporangium phraense sp. nov., isolated from plant litter.</title>
        <authorList>
            <person name="Suriyachadkun C."/>
        </authorList>
    </citation>
    <scope>NUCLEOTIDE SEQUENCE [LARGE SCALE GENOMIC DNA]</scope>
    <source>
        <strain evidence="2 3">A-T 5661</strain>
    </source>
</reference>
<feature type="domain" description="AB hydrolase-1" evidence="1">
    <location>
        <begin position="24"/>
        <end position="250"/>
    </location>
</feature>
<evidence type="ECO:0000259" key="1">
    <source>
        <dbReference type="Pfam" id="PF12697"/>
    </source>
</evidence>
<dbReference type="InterPro" id="IPR029058">
    <property type="entry name" value="AB_hydrolase_fold"/>
</dbReference>
<evidence type="ECO:0000313" key="2">
    <source>
        <dbReference type="EMBL" id="TQS40158.1"/>
    </source>
</evidence>
<keyword evidence="3" id="KW-1185">Reference proteome</keyword>
<name>A0A545AFP8_9ACTN</name>
<gene>
    <name evidence="2" type="ORF">FL583_36135</name>
</gene>
<dbReference type="InParanoid" id="A0A545AFP8"/>
<dbReference type="PANTHER" id="PTHR43194:SF5">
    <property type="entry name" value="PIMELOYL-[ACYL-CARRIER PROTEIN] METHYL ESTER ESTERASE"/>
    <property type="match status" value="1"/>
</dbReference>
<evidence type="ECO:0000313" key="3">
    <source>
        <dbReference type="Proteomes" id="UP000317982"/>
    </source>
</evidence>
<dbReference type="OrthoDB" id="63519at2"/>
<dbReference type="Gene3D" id="3.40.50.1820">
    <property type="entry name" value="alpha/beta hydrolase"/>
    <property type="match status" value="1"/>
</dbReference>
<dbReference type="EMBL" id="VIRS01000046">
    <property type="protein sequence ID" value="TQS40158.1"/>
    <property type="molecule type" value="Genomic_DNA"/>
</dbReference>
<protein>
    <submittedName>
        <fullName evidence="2">Alpha/beta hydrolase</fullName>
    </submittedName>
</protein>
<organism evidence="2 3">
    <name type="scientific">Cryptosporangium phraense</name>
    <dbReference type="NCBI Taxonomy" id="2593070"/>
    <lineage>
        <taxon>Bacteria</taxon>
        <taxon>Bacillati</taxon>
        <taxon>Actinomycetota</taxon>
        <taxon>Actinomycetes</taxon>
        <taxon>Cryptosporangiales</taxon>
        <taxon>Cryptosporangiaceae</taxon>
        <taxon>Cryptosporangium</taxon>
    </lineage>
</organism>
<comment type="caution">
    <text evidence="2">The sequence shown here is derived from an EMBL/GenBank/DDBJ whole genome shotgun (WGS) entry which is preliminary data.</text>
</comment>